<evidence type="ECO:0000259" key="1">
    <source>
        <dbReference type="Pfam" id="PF03445"/>
    </source>
</evidence>
<dbReference type="SUPFAM" id="SSF81301">
    <property type="entry name" value="Nucleotidyltransferase"/>
    <property type="match status" value="1"/>
</dbReference>
<reference evidence="3 6" key="2">
    <citation type="submission" date="2022-05" db="EMBL/GenBank/DDBJ databases">
        <title>Genome Sequencing of Bee-Associated Microbes.</title>
        <authorList>
            <person name="Dunlap C."/>
        </authorList>
    </citation>
    <scope>NUCLEOTIDE SEQUENCE [LARGE SCALE GENOMIC DNA]</scope>
    <source>
        <strain evidence="3 6">NRRL B-23120</strain>
    </source>
</reference>
<dbReference type="InterPro" id="IPR005105">
    <property type="entry name" value="GlnD_Uridyltrans_N"/>
</dbReference>
<proteinExistence type="predicted"/>
<keyword evidence="6" id="KW-1185">Reference proteome</keyword>
<evidence type="ECO:0000313" key="5">
    <source>
        <dbReference type="Proteomes" id="UP000288943"/>
    </source>
</evidence>
<protein>
    <submittedName>
        <fullName evidence="3 4">Nucleotidyltransferase</fullName>
    </submittedName>
</protein>
<dbReference type="InterPro" id="IPR043519">
    <property type="entry name" value="NT_sf"/>
</dbReference>
<dbReference type="OrthoDB" id="9810963at2"/>
<keyword evidence="4" id="KW-0808">Transferase</keyword>
<dbReference type="EMBL" id="CP026520">
    <property type="protein sequence ID" value="QAV17996.1"/>
    <property type="molecule type" value="Genomic_DNA"/>
</dbReference>
<accession>A0A410WU35</accession>
<evidence type="ECO:0000313" key="4">
    <source>
        <dbReference type="EMBL" id="QAV17996.1"/>
    </source>
</evidence>
<dbReference type="EMBL" id="JAMDMJ010000004">
    <property type="protein sequence ID" value="MCY9595133.1"/>
    <property type="molecule type" value="Genomic_DNA"/>
</dbReference>
<evidence type="ECO:0000313" key="3">
    <source>
        <dbReference type="EMBL" id="MCY9595133.1"/>
    </source>
</evidence>
<reference evidence="4 5" key="1">
    <citation type="submission" date="2018-01" db="EMBL/GenBank/DDBJ databases">
        <title>The whole genome sequencing and assembly of Paenibacillus chitinolyticus KCCM 41400 strain.</title>
        <authorList>
            <person name="Kim J.-Y."/>
            <person name="Park M.-K."/>
            <person name="Lee Y.-J."/>
            <person name="Yi H."/>
            <person name="Bahn Y.-S."/>
            <person name="Kim J.F."/>
            <person name="Lee D.-W."/>
        </authorList>
    </citation>
    <scope>NUCLEOTIDE SEQUENCE [LARGE SCALE GENOMIC DNA]</scope>
    <source>
        <strain evidence="4 5">KCCM 41400</strain>
    </source>
</reference>
<dbReference type="Pfam" id="PF10335">
    <property type="entry name" value="DUF294_C"/>
    <property type="match status" value="1"/>
</dbReference>
<dbReference type="RefSeq" id="WP_042230853.1">
    <property type="nucleotide sequence ID" value="NZ_CP026520.1"/>
</dbReference>
<dbReference type="CDD" id="cd05401">
    <property type="entry name" value="NT_GlnE_GlnD_like"/>
    <property type="match status" value="1"/>
</dbReference>
<feature type="domain" description="DUF294" evidence="2">
    <location>
        <begin position="214"/>
        <end position="350"/>
    </location>
</feature>
<sequence length="375" mass="41920">MKPTLGSDWQLLRTRIARAAGTDELALIRADMQDLFRKELGEKAAALLYKELNFTHDTLIRKMILLAEKRLAAEGAGEPPLPYAFLLMGSGGREEQTPWSDQDNGLVYENPPEGTEAAADVYFSKLAQRIRQGLELAGYPPCTGRVLAENSMWRRSEAGWKDQLSGWFEEPVWENARYLLIASDLRCVYGSEALAERIKQAFHESVALNRGLLLPLLANTLHHKVSLGLLGRLVTERYGPYAGGVDIKYGLYIPLVNAVRLLALENGISDSSTFKRIHALIDRGAVTVEFGTACREVFLHSLEMRLSTPFYRENGHFATAGILPAEMLTRKCRAELKNGLKFGKRLQRQIIRQVRGSVKKGRDASSAKLREHTGQ</sequence>
<feature type="domain" description="Protein-PII uridylyltransferase N-terminal" evidence="1">
    <location>
        <begin position="49"/>
        <end position="171"/>
    </location>
</feature>
<dbReference type="Pfam" id="PF03445">
    <property type="entry name" value="DUF294"/>
    <property type="match status" value="1"/>
</dbReference>
<organism evidence="4 5">
    <name type="scientific">Paenibacillus chitinolyticus</name>
    <dbReference type="NCBI Taxonomy" id="79263"/>
    <lineage>
        <taxon>Bacteria</taxon>
        <taxon>Bacillati</taxon>
        <taxon>Bacillota</taxon>
        <taxon>Bacilli</taxon>
        <taxon>Bacillales</taxon>
        <taxon>Paenibacillaceae</taxon>
        <taxon>Paenibacillus</taxon>
    </lineage>
</organism>
<dbReference type="AlphaFoldDB" id="A0A410WU35"/>
<evidence type="ECO:0000313" key="6">
    <source>
        <dbReference type="Proteomes" id="UP001527202"/>
    </source>
</evidence>
<dbReference type="KEGG" id="pchi:PC41400_10080"/>
<dbReference type="Proteomes" id="UP000288943">
    <property type="component" value="Chromosome"/>
</dbReference>
<evidence type="ECO:0000259" key="2">
    <source>
        <dbReference type="Pfam" id="PF10335"/>
    </source>
</evidence>
<dbReference type="Proteomes" id="UP001527202">
    <property type="component" value="Unassembled WGS sequence"/>
</dbReference>
<dbReference type="GeneID" id="95375155"/>
<dbReference type="InterPro" id="IPR018821">
    <property type="entry name" value="DUF294_put_nucleoTrafse_sb-bd"/>
</dbReference>
<gene>
    <name evidence="3" type="ORF">M5X16_04995</name>
    <name evidence="4" type="ORF">PC41400_10080</name>
</gene>
<dbReference type="GO" id="GO:0008773">
    <property type="term" value="F:[protein-PII] uridylyltransferase activity"/>
    <property type="evidence" value="ECO:0007669"/>
    <property type="project" value="InterPro"/>
</dbReference>
<name>A0A410WU35_9BACL</name>